<protein>
    <submittedName>
        <fullName evidence="1">Uncharacterized protein</fullName>
    </submittedName>
</protein>
<keyword evidence="3" id="KW-1185">Reference proteome</keyword>
<feature type="non-terminal residue" evidence="1">
    <location>
        <position position="44"/>
    </location>
</feature>
<dbReference type="Proteomes" id="UP000499080">
    <property type="component" value="Unassembled WGS sequence"/>
</dbReference>
<organism evidence="1 3">
    <name type="scientific">Araneus ventricosus</name>
    <name type="common">Orbweaver spider</name>
    <name type="synonym">Epeira ventricosa</name>
    <dbReference type="NCBI Taxonomy" id="182803"/>
    <lineage>
        <taxon>Eukaryota</taxon>
        <taxon>Metazoa</taxon>
        <taxon>Ecdysozoa</taxon>
        <taxon>Arthropoda</taxon>
        <taxon>Chelicerata</taxon>
        <taxon>Arachnida</taxon>
        <taxon>Araneae</taxon>
        <taxon>Araneomorphae</taxon>
        <taxon>Entelegynae</taxon>
        <taxon>Araneoidea</taxon>
        <taxon>Araneidae</taxon>
        <taxon>Araneus</taxon>
    </lineage>
</organism>
<dbReference type="PANTHER" id="PTHR21367">
    <property type="entry name" value="ARGININE-TRNA-PROTEIN TRANSFERASE 1"/>
    <property type="match status" value="1"/>
</dbReference>
<accession>A0A4Y2WWJ7</accession>
<evidence type="ECO:0000313" key="1">
    <source>
        <dbReference type="EMBL" id="GBO41815.1"/>
    </source>
</evidence>
<name>A0A4Y2WWJ7_ARAVE</name>
<dbReference type="EMBL" id="BGPR01067974">
    <property type="protein sequence ID" value="GBO42027.1"/>
    <property type="molecule type" value="Genomic_DNA"/>
</dbReference>
<dbReference type="GO" id="GO:0004057">
    <property type="term" value="F:arginyl-tRNA--protein transferase activity"/>
    <property type="evidence" value="ECO:0007669"/>
    <property type="project" value="TreeGrafter"/>
</dbReference>
<dbReference type="AlphaFoldDB" id="A0A4Y2WWJ7"/>
<dbReference type="OrthoDB" id="74183at2759"/>
<sequence length="44" mass="5194">MRYKGHYVPSFLLCPETYTFQPIEKCKPLLDASKYSRLEEDPAK</sequence>
<dbReference type="EMBL" id="BGPR01067657">
    <property type="protein sequence ID" value="GBO41815.1"/>
    <property type="molecule type" value="Genomic_DNA"/>
</dbReference>
<dbReference type="GO" id="GO:0005737">
    <property type="term" value="C:cytoplasm"/>
    <property type="evidence" value="ECO:0007669"/>
    <property type="project" value="TreeGrafter"/>
</dbReference>
<proteinExistence type="predicted"/>
<evidence type="ECO:0000313" key="3">
    <source>
        <dbReference type="Proteomes" id="UP000499080"/>
    </source>
</evidence>
<reference evidence="1 3" key="1">
    <citation type="journal article" date="2019" name="Sci. Rep.">
        <title>Orb-weaving spider Araneus ventricosus genome elucidates the spidroin gene catalogue.</title>
        <authorList>
            <person name="Kono N."/>
            <person name="Nakamura H."/>
            <person name="Ohtoshi R."/>
            <person name="Moran D.A.P."/>
            <person name="Shinohara A."/>
            <person name="Yoshida Y."/>
            <person name="Fujiwara M."/>
            <person name="Mori M."/>
            <person name="Tomita M."/>
            <person name="Arakawa K."/>
        </authorList>
    </citation>
    <scope>NUCLEOTIDE SEQUENCE [LARGE SCALE GENOMIC DNA]</scope>
</reference>
<gene>
    <name evidence="2" type="ORF">AVEN_228590_1</name>
    <name evidence="1" type="ORF">AVEN_268829_1</name>
</gene>
<dbReference type="InterPro" id="IPR030700">
    <property type="entry name" value="N-end_Aminoacyl_Trfase"/>
</dbReference>
<comment type="caution">
    <text evidence="1">The sequence shown here is derived from an EMBL/GenBank/DDBJ whole genome shotgun (WGS) entry which is preliminary data.</text>
</comment>
<dbReference type="PANTHER" id="PTHR21367:SF1">
    <property type="entry name" value="ARGINYL-TRNA--PROTEIN TRANSFERASE 1"/>
    <property type="match status" value="1"/>
</dbReference>
<evidence type="ECO:0000313" key="2">
    <source>
        <dbReference type="EMBL" id="GBO42027.1"/>
    </source>
</evidence>